<dbReference type="EnsemblMetazoa" id="Aqu2.1.19826_001">
    <property type="protein sequence ID" value="Aqu2.1.19826_001"/>
    <property type="gene ID" value="Aqu2.1.19826"/>
</dbReference>
<feature type="compositionally biased region" description="Polar residues" evidence="1">
    <location>
        <begin position="47"/>
        <end position="58"/>
    </location>
</feature>
<proteinExistence type="predicted"/>
<dbReference type="InParanoid" id="A0A1X7TXJ1"/>
<accession>A0A1X7TXJ1</accession>
<feature type="region of interest" description="Disordered" evidence="1">
    <location>
        <begin position="38"/>
        <end position="84"/>
    </location>
</feature>
<name>A0A1X7TXJ1_AMPQE</name>
<protein>
    <submittedName>
        <fullName evidence="2">Uncharacterized protein</fullName>
    </submittedName>
</protein>
<evidence type="ECO:0000256" key="1">
    <source>
        <dbReference type="SAM" id="MobiDB-lite"/>
    </source>
</evidence>
<sequence>MEDELPNILPPKGMSTERKWYLYEKIRSFCRYECKDVTCPLPDAPQPTGSSRQSTPGVNNPPDLAMEIEVPHSPRQSLEPPATQRKCGEELVCNAKTYKLWIPFFENKSERTDNKNVWEENTEIEVITSFTANQRTPSVTCDL</sequence>
<evidence type="ECO:0000313" key="2">
    <source>
        <dbReference type="EnsemblMetazoa" id="Aqu2.1.19826_001"/>
    </source>
</evidence>
<dbReference type="AlphaFoldDB" id="A0A1X7TXJ1"/>
<reference evidence="2" key="1">
    <citation type="submission" date="2017-05" db="UniProtKB">
        <authorList>
            <consortium name="EnsemblMetazoa"/>
        </authorList>
    </citation>
    <scope>IDENTIFICATION</scope>
</reference>
<organism evidence="2">
    <name type="scientific">Amphimedon queenslandica</name>
    <name type="common">Sponge</name>
    <dbReference type="NCBI Taxonomy" id="400682"/>
    <lineage>
        <taxon>Eukaryota</taxon>
        <taxon>Metazoa</taxon>
        <taxon>Porifera</taxon>
        <taxon>Demospongiae</taxon>
        <taxon>Heteroscleromorpha</taxon>
        <taxon>Haplosclerida</taxon>
        <taxon>Niphatidae</taxon>
        <taxon>Amphimedon</taxon>
    </lineage>
</organism>